<dbReference type="SUPFAM" id="SSF81606">
    <property type="entry name" value="PP2C-like"/>
    <property type="match status" value="1"/>
</dbReference>
<dbReference type="EMBL" id="CP027541">
    <property type="protein sequence ID" value="AWT52255.1"/>
    <property type="molecule type" value="Genomic_DNA"/>
</dbReference>
<sequence>MRGQIDTFWLPKAGATDAEYEDASANSVSDQGSVDLTPEVDDVRIAVADGATESLLSGNWARALSQRVVTEQVSHRRWADSIKLAIEDWPAQLDAYRAERDSRNKPIAWYEEPGLARGAEATLIALRLRNAREDGNAYWWSMAVGDATLFQIRGDSCLRTFPMKRSESFNTAPDLIRSLDHESTFKIRLRKTSGAWQPEDLFFLCTDALAAWFLERREHREKPWEVWRDFGSDDCITFERWVDEERGNGRLKNDDVTLVRMHCF</sequence>
<dbReference type="Proteomes" id="UP000011200">
    <property type="component" value="Chromosome"/>
</dbReference>
<dbReference type="RefSeq" id="WP_113946621.1">
    <property type="nucleotide sequence ID" value="NZ_CP027541.1"/>
</dbReference>
<name>A0A2U9PKR8_MYCSE</name>
<dbReference type="AlphaFoldDB" id="A0A2U9PKR8"/>
<organism evidence="1 2">
    <name type="scientific">Mycolicibacterium smegmatis (strain MKD8)</name>
    <name type="common">Mycobacterium smegmatis</name>
    <dbReference type="NCBI Taxonomy" id="1214915"/>
    <lineage>
        <taxon>Bacteria</taxon>
        <taxon>Bacillati</taxon>
        <taxon>Actinomycetota</taxon>
        <taxon>Actinomycetes</taxon>
        <taxon>Mycobacteriales</taxon>
        <taxon>Mycobacteriaceae</taxon>
        <taxon>Mycolicibacterium</taxon>
    </lineage>
</organism>
<reference evidence="2" key="2">
    <citation type="submission" date="2018-03" db="EMBL/GenBank/DDBJ databases">
        <authorList>
            <person name="Derbyshire K."/>
            <person name="Gray T.A."/>
            <person name="Champion M."/>
        </authorList>
    </citation>
    <scope>NUCLEOTIDE SEQUENCE [LARGE SCALE GENOMIC DNA]</scope>
    <source>
        <strain evidence="2">MKD8</strain>
    </source>
</reference>
<accession>A0A2U9PKR8</accession>
<reference evidence="1 2" key="1">
    <citation type="journal article" date="2013" name="Genome Announc.">
        <title>Draft genome sequence of MKD8, a conjugal recipient Mycobacterium smegmatis strain.</title>
        <authorList>
            <person name="Gray T.A."/>
            <person name="Palumbo M.J."/>
            <person name="Derbyshire K.M."/>
        </authorList>
    </citation>
    <scope>NUCLEOTIDE SEQUENCE [LARGE SCALE GENOMIC DNA]</scope>
    <source>
        <strain evidence="1 2">MKD8</strain>
    </source>
</reference>
<evidence type="ECO:0000313" key="1">
    <source>
        <dbReference type="EMBL" id="AWT52255.1"/>
    </source>
</evidence>
<evidence type="ECO:0000313" key="2">
    <source>
        <dbReference type="Proteomes" id="UP000011200"/>
    </source>
</evidence>
<gene>
    <name evidence="1" type="ORF">D806_012670</name>
</gene>
<dbReference type="Gene3D" id="3.60.40.10">
    <property type="entry name" value="PPM-type phosphatase domain"/>
    <property type="match status" value="1"/>
</dbReference>
<proteinExistence type="predicted"/>
<dbReference type="InterPro" id="IPR036457">
    <property type="entry name" value="PPM-type-like_dom_sf"/>
</dbReference>
<evidence type="ECO:0008006" key="3">
    <source>
        <dbReference type="Google" id="ProtNLM"/>
    </source>
</evidence>
<protein>
    <recommendedName>
        <fullName evidence="3">Protein phosphatase 2C domain-containing protein</fullName>
    </recommendedName>
</protein>